<dbReference type="SUPFAM" id="SSF56935">
    <property type="entry name" value="Porins"/>
    <property type="match status" value="1"/>
</dbReference>
<evidence type="ECO:0000256" key="9">
    <source>
        <dbReference type="RuleBase" id="RU003357"/>
    </source>
</evidence>
<proteinExistence type="inferred from homology"/>
<dbReference type="InterPro" id="IPR012910">
    <property type="entry name" value="Plug_dom"/>
</dbReference>
<dbReference type="AlphaFoldDB" id="A0A290QI02"/>
<evidence type="ECO:0000256" key="1">
    <source>
        <dbReference type="ARBA" id="ARBA00004571"/>
    </source>
</evidence>
<evidence type="ECO:0000259" key="12">
    <source>
        <dbReference type="Pfam" id="PF07715"/>
    </source>
</evidence>
<evidence type="ECO:0000313" key="13">
    <source>
        <dbReference type="EMBL" id="ATC63492.1"/>
    </source>
</evidence>
<evidence type="ECO:0008006" key="15">
    <source>
        <dbReference type="Google" id="ProtNLM"/>
    </source>
</evidence>
<gene>
    <name evidence="13" type="ORF">CMV30_05715</name>
</gene>
<evidence type="ECO:0000256" key="8">
    <source>
        <dbReference type="PROSITE-ProRule" id="PRU01360"/>
    </source>
</evidence>
<protein>
    <recommendedName>
        <fullName evidence="15">TonB-dependent receptor</fullName>
    </recommendedName>
</protein>
<dbReference type="Pfam" id="PF07715">
    <property type="entry name" value="Plug"/>
    <property type="match status" value="1"/>
</dbReference>
<dbReference type="Gene3D" id="2.170.130.10">
    <property type="entry name" value="TonB-dependent receptor, plug domain"/>
    <property type="match status" value="1"/>
</dbReference>
<dbReference type="Gene3D" id="2.60.40.1120">
    <property type="entry name" value="Carboxypeptidase-like, regulatory domain"/>
    <property type="match status" value="1"/>
</dbReference>
<dbReference type="InterPro" id="IPR036942">
    <property type="entry name" value="Beta-barrel_TonB_sf"/>
</dbReference>
<dbReference type="InterPro" id="IPR037066">
    <property type="entry name" value="Plug_dom_sf"/>
</dbReference>
<feature type="chain" id="PRO_5013103933" description="TonB-dependent receptor" evidence="10">
    <location>
        <begin position="36"/>
        <end position="934"/>
    </location>
</feature>
<dbReference type="OrthoDB" id="174689at2"/>
<evidence type="ECO:0000256" key="3">
    <source>
        <dbReference type="ARBA" id="ARBA00022452"/>
    </source>
</evidence>
<evidence type="ECO:0000259" key="11">
    <source>
        <dbReference type="Pfam" id="PF00593"/>
    </source>
</evidence>
<dbReference type="PANTHER" id="PTHR40980:SF4">
    <property type="entry name" value="TONB-DEPENDENT RECEPTOR-LIKE BETA-BARREL DOMAIN-CONTAINING PROTEIN"/>
    <property type="match status" value="1"/>
</dbReference>
<keyword evidence="6 8" id="KW-0472">Membrane</keyword>
<reference evidence="13 14" key="1">
    <citation type="submission" date="2017-09" db="EMBL/GenBank/DDBJ databases">
        <title>Complete genome sequence of Verrucomicrobial strain HZ-65, isolated from freshwater.</title>
        <authorList>
            <person name="Choi A."/>
        </authorList>
    </citation>
    <scope>NUCLEOTIDE SEQUENCE [LARGE SCALE GENOMIC DNA]</scope>
    <source>
        <strain evidence="13 14">HZ-65</strain>
    </source>
</reference>
<evidence type="ECO:0000313" key="14">
    <source>
        <dbReference type="Proteomes" id="UP000217265"/>
    </source>
</evidence>
<evidence type="ECO:0000256" key="6">
    <source>
        <dbReference type="ARBA" id="ARBA00023136"/>
    </source>
</evidence>
<keyword evidence="5 9" id="KW-0798">TonB box</keyword>
<dbReference type="Gene3D" id="2.40.170.20">
    <property type="entry name" value="TonB-dependent receptor, beta-barrel domain"/>
    <property type="match status" value="1"/>
</dbReference>
<dbReference type="SUPFAM" id="SSF49452">
    <property type="entry name" value="Starch-binding domain-like"/>
    <property type="match status" value="1"/>
</dbReference>
<dbReference type="KEGG" id="vbh:CMV30_05715"/>
<dbReference type="GO" id="GO:0030246">
    <property type="term" value="F:carbohydrate binding"/>
    <property type="evidence" value="ECO:0007669"/>
    <property type="project" value="InterPro"/>
</dbReference>
<feature type="domain" description="TonB-dependent receptor plug" evidence="12">
    <location>
        <begin position="146"/>
        <end position="245"/>
    </location>
</feature>
<keyword evidence="3 8" id="KW-1134">Transmembrane beta strand</keyword>
<dbReference type="CDD" id="cd01347">
    <property type="entry name" value="ligand_gated_channel"/>
    <property type="match status" value="1"/>
</dbReference>
<dbReference type="GO" id="GO:0009279">
    <property type="term" value="C:cell outer membrane"/>
    <property type="evidence" value="ECO:0007669"/>
    <property type="project" value="UniProtKB-SubCell"/>
</dbReference>
<feature type="domain" description="TonB-dependent receptor-like beta-barrel" evidence="11">
    <location>
        <begin position="461"/>
        <end position="897"/>
    </location>
</feature>
<keyword evidence="7 8" id="KW-0998">Cell outer membrane</keyword>
<accession>A0A290QI02</accession>
<evidence type="ECO:0000256" key="4">
    <source>
        <dbReference type="ARBA" id="ARBA00022692"/>
    </source>
</evidence>
<evidence type="ECO:0000256" key="5">
    <source>
        <dbReference type="ARBA" id="ARBA00023077"/>
    </source>
</evidence>
<evidence type="ECO:0000256" key="7">
    <source>
        <dbReference type="ARBA" id="ARBA00023237"/>
    </source>
</evidence>
<keyword evidence="4 8" id="KW-0812">Transmembrane</keyword>
<dbReference type="Proteomes" id="UP000217265">
    <property type="component" value="Chromosome"/>
</dbReference>
<dbReference type="InterPro" id="IPR039426">
    <property type="entry name" value="TonB-dep_rcpt-like"/>
</dbReference>
<dbReference type="InterPro" id="IPR010104">
    <property type="entry name" value="TonB_rcpt_bac"/>
</dbReference>
<sequence>MQPSSARSAFNQFRRRLRLKLLALAALSLASSAIAQTGAITGRVTDASTGLALGGARVSIPGTALSTFASPSGDYTLSNIPAGSLSIEISYVGYPARTEPVTVTDGGSVQLDILFGEDVVTLDTLTIQGAAVGSARAINQQRAADTLTNIVAADAIGRFPDQNAAESLQRLPGVALYRDQGEGRFVDLRGLNYIYTSVTLNNTKLASPEVGGRFLALDVVPADSLASLEVIKVKTPDQDGEGLGGTVNIRTKSAFDSDGRAASATAQGIYSGLTEKFGSKFNASYSDIIDGKFGFLVAATWQARKFGSQNYEVDDGWALRTSPTDGRPYYYLQDITYRDYEIERTRYGANLSFDYRPDSATSLGFKATYNRFTDEENRHALFIPFTRGTVTQLDQNSATSTGVSRPRRDLRNRKKDQELTAFSIDGKKKIDAWTLDAQLATSRGHEEKPAELVTRFRRNASDGTYRYTITDTYDITVDQLAGATIANPASYTTTDRVELTSEDGRETDTNAALNARYDFDSALPTYVKFGTAWHTKEKKSAVDVTRFTTPASFNFANFAGALSDYPYGPRVPQISPELAVGTFNANRASYTASPEVADSQLEDWITHEDVFSGYAMGGLTINRTQFIAGVRVERTEFETQGNQLRGSAITPTSASRDYDNVLPMISLRHDFTPKLVGRASYSTSIMRPEFGETAFYRAVDDSSTSVETGNPNLDTLESKNWDASIEYYLPSLGVVSAAVFLKQVDNFSYADTVANGDPLLPGYNAITFRNGSDGEVKGLELAWQQQLRMLPRPFDGLGFLTTLTFVDSEAKYPTRPGETIPLIGQSDLTGNAALTYEKFGFFARIALNWRSEHLREDEPIGANATEDRWIDKHAQLDATLAYKIGRQWELFVEATNLTNEPFLVYQQGGGTPAKRFVQFEEYDWTANVGLRWKL</sequence>
<name>A0A290QI02_9BACT</name>
<feature type="signal peptide" evidence="10">
    <location>
        <begin position="1"/>
        <end position="35"/>
    </location>
</feature>
<organism evidence="13 14">
    <name type="scientific">Nibricoccus aquaticus</name>
    <dbReference type="NCBI Taxonomy" id="2576891"/>
    <lineage>
        <taxon>Bacteria</taxon>
        <taxon>Pseudomonadati</taxon>
        <taxon>Verrucomicrobiota</taxon>
        <taxon>Opitutia</taxon>
        <taxon>Opitutales</taxon>
        <taxon>Opitutaceae</taxon>
        <taxon>Nibricoccus</taxon>
    </lineage>
</organism>
<comment type="subcellular location">
    <subcellularLocation>
        <location evidence="1 8">Cell outer membrane</location>
        <topology evidence="1 8">Multi-pass membrane protein</topology>
    </subcellularLocation>
</comment>
<comment type="similarity">
    <text evidence="8 9">Belongs to the TonB-dependent receptor family.</text>
</comment>
<dbReference type="NCBIfam" id="TIGR01782">
    <property type="entry name" value="TonB-Xanth-Caul"/>
    <property type="match status" value="1"/>
</dbReference>
<keyword evidence="14" id="KW-1185">Reference proteome</keyword>
<dbReference type="EMBL" id="CP023344">
    <property type="protein sequence ID" value="ATC63492.1"/>
    <property type="molecule type" value="Genomic_DNA"/>
</dbReference>
<evidence type="ECO:0000256" key="10">
    <source>
        <dbReference type="SAM" id="SignalP"/>
    </source>
</evidence>
<dbReference type="InterPro" id="IPR000531">
    <property type="entry name" value="Beta-barrel_TonB"/>
</dbReference>
<keyword evidence="10" id="KW-0732">Signal</keyword>
<dbReference type="PANTHER" id="PTHR40980">
    <property type="entry name" value="PLUG DOMAIN-CONTAINING PROTEIN"/>
    <property type="match status" value="1"/>
</dbReference>
<evidence type="ECO:0000256" key="2">
    <source>
        <dbReference type="ARBA" id="ARBA00022448"/>
    </source>
</evidence>
<dbReference type="Pfam" id="PF13620">
    <property type="entry name" value="CarboxypepD_reg"/>
    <property type="match status" value="1"/>
</dbReference>
<dbReference type="RefSeq" id="WP_096055124.1">
    <property type="nucleotide sequence ID" value="NZ_CP023344.1"/>
</dbReference>
<dbReference type="PROSITE" id="PS52016">
    <property type="entry name" value="TONB_DEPENDENT_REC_3"/>
    <property type="match status" value="1"/>
</dbReference>
<dbReference type="Pfam" id="PF00593">
    <property type="entry name" value="TonB_dep_Rec_b-barrel"/>
    <property type="match status" value="1"/>
</dbReference>
<keyword evidence="2 8" id="KW-0813">Transport</keyword>
<dbReference type="InterPro" id="IPR013784">
    <property type="entry name" value="Carb-bd-like_fold"/>
</dbReference>